<evidence type="ECO:0000313" key="3">
    <source>
        <dbReference type="EMBL" id="PCH42595.1"/>
    </source>
</evidence>
<dbReference type="EMBL" id="KB468124">
    <property type="protein sequence ID" value="PCH42595.1"/>
    <property type="molecule type" value="Genomic_DNA"/>
</dbReference>
<feature type="compositionally biased region" description="Pro residues" evidence="2">
    <location>
        <begin position="731"/>
        <end position="740"/>
    </location>
</feature>
<feature type="compositionally biased region" description="Polar residues" evidence="2">
    <location>
        <begin position="418"/>
        <end position="438"/>
    </location>
</feature>
<dbReference type="STRING" id="742152.A0A2H3JM62"/>
<feature type="region of interest" description="Disordered" evidence="2">
    <location>
        <begin position="402"/>
        <end position="450"/>
    </location>
</feature>
<feature type="compositionally biased region" description="Polar residues" evidence="2">
    <location>
        <begin position="234"/>
        <end position="255"/>
    </location>
</feature>
<feature type="compositionally biased region" description="Polar residues" evidence="2">
    <location>
        <begin position="710"/>
        <end position="723"/>
    </location>
</feature>
<keyword evidence="4" id="KW-1185">Reference proteome</keyword>
<proteinExistence type="predicted"/>
<gene>
    <name evidence="3" type="ORF">WOLCODRAFT_163906</name>
</gene>
<feature type="compositionally biased region" description="Basic and acidic residues" evidence="2">
    <location>
        <begin position="314"/>
        <end position="333"/>
    </location>
</feature>
<protein>
    <recommendedName>
        <fullName evidence="5">IMD domain-containing protein</fullName>
    </recommendedName>
</protein>
<keyword evidence="1" id="KW-0175">Coiled coil</keyword>
<feature type="compositionally biased region" description="Polar residues" evidence="2">
    <location>
        <begin position="496"/>
        <end position="508"/>
    </location>
</feature>
<feature type="compositionally biased region" description="Polar residues" evidence="2">
    <location>
        <begin position="606"/>
        <end position="615"/>
    </location>
</feature>
<feature type="compositionally biased region" description="Basic and acidic residues" evidence="2">
    <location>
        <begin position="580"/>
        <end position="592"/>
    </location>
</feature>
<sequence>MASTNTQPTPANRNDIHKSCKTLETVVNLFNDYCEATNGISALRRKLAKALRGTAAVKCVPEIPATTLITSAALLEKLFDVDNKFAKLTDKECSSLNNDVKRWFAELNKEELAHDKRLSDAHGKIKQASELYEKKVKKNSQDASKEQARYINLLSTLGPEINQEEYNHTLLVTRWHSLVMRNVAACLSRVADGEWQRYCESVRQSASIIGPLGEYRAYCEGGWSGPTPAGLSSAPATANTTNNVGTQPDLVSTPVSDGKESLSPTVDRPVVAPDQSSRRVSIQGVDASSRTVTLANESPQDPPQYQPGPSLNERLSDKASFEAAPRDRVDRKSRSTTSLASLAAFPSPPTHFPLPPVISATPSNSSKAQEDDQASAPVAKDNSLPQRDIEIPITDTLAEAPHADASQQHVNEERTSRISDLSTPSTERLSNARTPSRQDTVKAGADRHDDTQLSPLLLSAVISESPSAVQSDLSRALTTDLASPEDDGAEFGMRTRAQSGRAQRSNTIDALPSQAVERSDTGRSNVSVVASLRDRYSRPPAPSSPPRKEVPRLPTSVSHLANRYESTTPSSPRQPSVSPNEDRRRPSVDTSRRGSTAVAPEHTHRSMTTPIAESASSVLVPAQDDITARRRRVAELEELELREQELELRMKEREIEQRAKELELERARILSARGPNSGYGSDDAGIVLSGRYVPRSPNSPSAPRPRHPQHSLSTTNIISPATRPSTSYHPPSQPSSPSSPPKDHAPFCGCETCSVSRYRGSSGGAAPVLRDMRPVENLASTRSDKPKGWIKRLSMPVMSNAFLDSKKKFGASGSIGGMDSRISLASAGEDGMLPRDAVGAIRNRSATNLARR</sequence>
<feature type="region of interest" description="Disordered" evidence="2">
    <location>
        <begin position="672"/>
        <end position="745"/>
    </location>
</feature>
<feature type="compositionally biased region" description="Low complexity" evidence="2">
    <location>
        <begin position="335"/>
        <end position="345"/>
    </location>
</feature>
<dbReference type="Proteomes" id="UP000218811">
    <property type="component" value="Unassembled WGS sequence"/>
</dbReference>
<dbReference type="AlphaFoldDB" id="A0A2H3JM62"/>
<reference evidence="3 4" key="1">
    <citation type="journal article" date="2012" name="Science">
        <title>The Paleozoic origin of enzymatic lignin decomposition reconstructed from 31 fungal genomes.</title>
        <authorList>
            <person name="Floudas D."/>
            <person name="Binder M."/>
            <person name="Riley R."/>
            <person name="Barry K."/>
            <person name="Blanchette R.A."/>
            <person name="Henrissat B."/>
            <person name="Martinez A.T."/>
            <person name="Otillar R."/>
            <person name="Spatafora J.W."/>
            <person name="Yadav J.S."/>
            <person name="Aerts A."/>
            <person name="Benoit I."/>
            <person name="Boyd A."/>
            <person name="Carlson A."/>
            <person name="Copeland A."/>
            <person name="Coutinho P.M."/>
            <person name="de Vries R.P."/>
            <person name="Ferreira P."/>
            <person name="Findley K."/>
            <person name="Foster B."/>
            <person name="Gaskell J."/>
            <person name="Glotzer D."/>
            <person name="Gorecki P."/>
            <person name="Heitman J."/>
            <person name="Hesse C."/>
            <person name="Hori C."/>
            <person name="Igarashi K."/>
            <person name="Jurgens J.A."/>
            <person name="Kallen N."/>
            <person name="Kersten P."/>
            <person name="Kohler A."/>
            <person name="Kuees U."/>
            <person name="Kumar T.K.A."/>
            <person name="Kuo A."/>
            <person name="LaButti K."/>
            <person name="Larrondo L.F."/>
            <person name="Lindquist E."/>
            <person name="Ling A."/>
            <person name="Lombard V."/>
            <person name="Lucas S."/>
            <person name="Lundell T."/>
            <person name="Martin R."/>
            <person name="McLaughlin D.J."/>
            <person name="Morgenstern I."/>
            <person name="Morin E."/>
            <person name="Murat C."/>
            <person name="Nagy L.G."/>
            <person name="Nolan M."/>
            <person name="Ohm R.A."/>
            <person name="Patyshakuliyeva A."/>
            <person name="Rokas A."/>
            <person name="Ruiz-Duenas F.J."/>
            <person name="Sabat G."/>
            <person name="Salamov A."/>
            <person name="Samejima M."/>
            <person name="Schmutz J."/>
            <person name="Slot J.C."/>
            <person name="St John F."/>
            <person name="Stenlid J."/>
            <person name="Sun H."/>
            <person name="Sun S."/>
            <person name="Syed K."/>
            <person name="Tsang A."/>
            <person name="Wiebenga A."/>
            <person name="Young D."/>
            <person name="Pisabarro A."/>
            <person name="Eastwood D.C."/>
            <person name="Martin F."/>
            <person name="Cullen D."/>
            <person name="Grigoriev I.V."/>
            <person name="Hibbett D.S."/>
        </authorList>
    </citation>
    <scope>NUCLEOTIDE SEQUENCE [LARGE SCALE GENOMIC DNA]</scope>
    <source>
        <strain evidence="3 4">MD-104</strain>
    </source>
</reference>
<feature type="region of interest" description="Disordered" evidence="2">
    <location>
        <begin position="473"/>
        <end position="615"/>
    </location>
</feature>
<feature type="region of interest" description="Disordered" evidence="2">
    <location>
        <begin position="230"/>
        <end position="387"/>
    </location>
</feature>
<evidence type="ECO:0000256" key="2">
    <source>
        <dbReference type="SAM" id="MobiDB-lite"/>
    </source>
</evidence>
<feature type="compositionally biased region" description="Polar residues" evidence="2">
    <location>
        <begin position="274"/>
        <end position="299"/>
    </location>
</feature>
<feature type="coiled-coil region" evidence="1">
    <location>
        <begin position="629"/>
        <end position="672"/>
    </location>
</feature>
<organism evidence="3 4">
    <name type="scientific">Wolfiporia cocos (strain MD-104)</name>
    <name type="common">Brown rot fungus</name>
    <dbReference type="NCBI Taxonomy" id="742152"/>
    <lineage>
        <taxon>Eukaryota</taxon>
        <taxon>Fungi</taxon>
        <taxon>Dikarya</taxon>
        <taxon>Basidiomycota</taxon>
        <taxon>Agaricomycotina</taxon>
        <taxon>Agaricomycetes</taxon>
        <taxon>Polyporales</taxon>
        <taxon>Phaeolaceae</taxon>
        <taxon>Wolfiporia</taxon>
    </lineage>
</organism>
<feature type="compositionally biased region" description="Polar residues" evidence="2">
    <location>
        <begin position="555"/>
        <end position="579"/>
    </location>
</feature>
<feature type="compositionally biased region" description="Pro residues" evidence="2">
    <location>
        <begin position="346"/>
        <end position="356"/>
    </location>
</feature>
<accession>A0A2H3JM62</accession>
<evidence type="ECO:0000313" key="4">
    <source>
        <dbReference type="Proteomes" id="UP000218811"/>
    </source>
</evidence>
<evidence type="ECO:0000256" key="1">
    <source>
        <dbReference type="SAM" id="Coils"/>
    </source>
</evidence>
<name>A0A2H3JM62_WOLCO</name>
<dbReference type="OrthoDB" id="2450055at2759"/>
<evidence type="ECO:0008006" key="5">
    <source>
        <dbReference type="Google" id="ProtNLM"/>
    </source>
</evidence>
<dbReference type="OMA" id="KFADKEC"/>